<name>A0A0E0FZE0_ORYNI</name>
<evidence type="ECO:0000313" key="1">
    <source>
        <dbReference type="EnsemblPlants" id="ONIVA01G51430.1"/>
    </source>
</evidence>
<protein>
    <submittedName>
        <fullName evidence="1">Uncharacterized protein</fullName>
    </submittedName>
</protein>
<reference evidence="1" key="1">
    <citation type="submission" date="2015-04" db="UniProtKB">
        <authorList>
            <consortium name="EnsemblPlants"/>
        </authorList>
    </citation>
    <scope>IDENTIFICATION</scope>
    <source>
        <strain evidence="1">SL10</strain>
    </source>
</reference>
<dbReference type="EnsemblPlants" id="ONIVA01G51430.1">
    <property type="protein sequence ID" value="ONIVA01G51430.1"/>
    <property type="gene ID" value="ONIVA01G51430"/>
</dbReference>
<sequence>MRSIMVSEMSLSVSSLLPSPMRTSMASRGGPPCPLVLDDPLDQPRHLLLGLTTTTTHTHPRFRFQRLTCNISNSVSIRPYIKKVNTKKMRGIGESGGAAEAGEWGRDGEGGASIRRNYKKALIPTNTCMNSMRTFKVNFWRRLSQMKADHEPSASNKRLPVINHNYKSKRYATLTPQMMRQKMVNRRTKH</sequence>
<dbReference type="AlphaFoldDB" id="A0A0E0FZE0"/>
<accession>A0A0E0FZE0</accession>
<dbReference type="HOGENOM" id="CLU_1430139_0_0_1"/>
<proteinExistence type="predicted"/>
<evidence type="ECO:0000313" key="2">
    <source>
        <dbReference type="Proteomes" id="UP000006591"/>
    </source>
</evidence>
<organism evidence="1">
    <name type="scientific">Oryza nivara</name>
    <name type="common">Indian wild rice</name>
    <name type="synonym">Oryza sativa f. spontanea</name>
    <dbReference type="NCBI Taxonomy" id="4536"/>
    <lineage>
        <taxon>Eukaryota</taxon>
        <taxon>Viridiplantae</taxon>
        <taxon>Streptophyta</taxon>
        <taxon>Embryophyta</taxon>
        <taxon>Tracheophyta</taxon>
        <taxon>Spermatophyta</taxon>
        <taxon>Magnoliopsida</taxon>
        <taxon>Liliopsida</taxon>
        <taxon>Poales</taxon>
        <taxon>Poaceae</taxon>
        <taxon>BOP clade</taxon>
        <taxon>Oryzoideae</taxon>
        <taxon>Oryzeae</taxon>
        <taxon>Oryzinae</taxon>
        <taxon>Oryza</taxon>
    </lineage>
</organism>
<dbReference type="Proteomes" id="UP000006591">
    <property type="component" value="Chromosome 1"/>
</dbReference>
<keyword evidence="2" id="KW-1185">Reference proteome</keyword>
<reference evidence="1" key="2">
    <citation type="submission" date="2018-04" db="EMBL/GenBank/DDBJ databases">
        <title>OnivRS2 (Oryza nivara Reference Sequence Version 2).</title>
        <authorList>
            <person name="Zhang J."/>
            <person name="Kudrna D."/>
            <person name="Lee S."/>
            <person name="Talag J."/>
            <person name="Rajasekar S."/>
            <person name="Welchert J."/>
            <person name="Hsing Y.-I."/>
            <person name="Wing R.A."/>
        </authorList>
    </citation>
    <scope>NUCLEOTIDE SEQUENCE [LARGE SCALE GENOMIC DNA]</scope>
</reference>
<dbReference type="Gramene" id="ONIVA01G51430.1">
    <property type="protein sequence ID" value="ONIVA01G51430.1"/>
    <property type="gene ID" value="ONIVA01G51430"/>
</dbReference>